<evidence type="ECO:0000313" key="6">
    <source>
        <dbReference type="EMBL" id="GAG17685.1"/>
    </source>
</evidence>
<dbReference type="Pfam" id="PF00297">
    <property type="entry name" value="Ribosomal_L3"/>
    <property type="match status" value="1"/>
</dbReference>
<dbReference type="Gene3D" id="2.40.30.10">
    <property type="entry name" value="Translation factors"/>
    <property type="match status" value="1"/>
</dbReference>
<dbReference type="GO" id="GO:0006412">
    <property type="term" value="P:translation"/>
    <property type="evidence" value="ECO:0007669"/>
    <property type="project" value="InterPro"/>
</dbReference>
<organism evidence="6">
    <name type="scientific">marine sediment metagenome</name>
    <dbReference type="NCBI Taxonomy" id="412755"/>
    <lineage>
        <taxon>unclassified sequences</taxon>
        <taxon>metagenomes</taxon>
        <taxon>ecological metagenomes</taxon>
    </lineage>
</organism>
<sequence length="199" mass="21259">MTQVYDDSGKLLGVTVIQAGPCTVVQVKTVETDGYTAIQLGYDDVKPSRRKKPQIGHAQKSNTAPKKFVREMRLPDSAELEYKVGDSLTVSVFAENKCVDVVGTSKGKGFAGVMKRHGFKGFPASHGTERKHRAPGSIASFASDAGHGGSPKRGKKMAGHMGNVRVTTKNHRVVAIDEERNLLIVKGPVSGPAGSYVIV</sequence>
<gene>
    <name evidence="6" type="ORF">S01H1_48867</name>
</gene>
<keyword evidence="3" id="KW-0694">RNA-binding</keyword>
<reference evidence="6" key="1">
    <citation type="journal article" date="2014" name="Front. Microbiol.">
        <title>High frequency of phylogenetically diverse reductive dehalogenase-homologous genes in deep subseafloor sedimentary metagenomes.</title>
        <authorList>
            <person name="Kawai M."/>
            <person name="Futagami T."/>
            <person name="Toyoda A."/>
            <person name="Takaki Y."/>
            <person name="Nishi S."/>
            <person name="Hori S."/>
            <person name="Arai W."/>
            <person name="Tsubouchi T."/>
            <person name="Morono Y."/>
            <person name="Uchiyama I."/>
            <person name="Ito T."/>
            <person name="Fujiyama A."/>
            <person name="Inagaki F."/>
            <person name="Takami H."/>
        </authorList>
    </citation>
    <scope>NUCLEOTIDE SEQUENCE</scope>
    <source>
        <strain evidence="6">Expedition CK06-06</strain>
    </source>
</reference>
<evidence type="ECO:0000256" key="1">
    <source>
        <dbReference type="ARBA" id="ARBA00006540"/>
    </source>
</evidence>
<dbReference type="InterPro" id="IPR009000">
    <property type="entry name" value="Transl_B-barrel_sf"/>
</dbReference>
<keyword evidence="5" id="KW-0687">Ribonucleoprotein</keyword>
<dbReference type="GO" id="GO:0019843">
    <property type="term" value="F:rRNA binding"/>
    <property type="evidence" value="ECO:0007669"/>
    <property type="project" value="UniProtKB-KW"/>
</dbReference>
<keyword evidence="2" id="KW-0699">rRNA-binding</keyword>
<evidence type="ECO:0000256" key="4">
    <source>
        <dbReference type="ARBA" id="ARBA00022980"/>
    </source>
</evidence>
<dbReference type="Gene3D" id="3.30.160.810">
    <property type="match status" value="1"/>
</dbReference>
<dbReference type="FunFam" id="2.40.30.10:FF:000004">
    <property type="entry name" value="50S ribosomal protein L3"/>
    <property type="match status" value="1"/>
</dbReference>
<dbReference type="PANTHER" id="PTHR11229:SF16">
    <property type="entry name" value="LARGE RIBOSOMAL SUBUNIT PROTEIN UL3C"/>
    <property type="match status" value="1"/>
</dbReference>
<dbReference type="SUPFAM" id="SSF50447">
    <property type="entry name" value="Translation proteins"/>
    <property type="match status" value="1"/>
</dbReference>
<feature type="non-terminal residue" evidence="6">
    <location>
        <position position="199"/>
    </location>
</feature>
<dbReference type="InterPro" id="IPR000597">
    <property type="entry name" value="Ribosomal_uL3"/>
</dbReference>
<evidence type="ECO:0008006" key="7">
    <source>
        <dbReference type="Google" id="ProtNLM"/>
    </source>
</evidence>
<dbReference type="InterPro" id="IPR019926">
    <property type="entry name" value="Ribosomal_uL3_CS"/>
</dbReference>
<dbReference type="PANTHER" id="PTHR11229">
    <property type="entry name" value="50S RIBOSOMAL PROTEIN L3"/>
    <property type="match status" value="1"/>
</dbReference>
<comment type="caution">
    <text evidence="6">The sequence shown here is derived from an EMBL/GenBank/DDBJ whole genome shotgun (WGS) entry which is preliminary data.</text>
</comment>
<dbReference type="EMBL" id="BARS01031397">
    <property type="protein sequence ID" value="GAG17685.1"/>
    <property type="molecule type" value="Genomic_DNA"/>
</dbReference>
<dbReference type="AlphaFoldDB" id="X0VHC8"/>
<dbReference type="GO" id="GO:0003735">
    <property type="term" value="F:structural constituent of ribosome"/>
    <property type="evidence" value="ECO:0007669"/>
    <property type="project" value="InterPro"/>
</dbReference>
<comment type="similarity">
    <text evidence="1">Belongs to the universal ribosomal protein uL3 family.</text>
</comment>
<evidence type="ECO:0000256" key="5">
    <source>
        <dbReference type="ARBA" id="ARBA00023274"/>
    </source>
</evidence>
<evidence type="ECO:0000256" key="3">
    <source>
        <dbReference type="ARBA" id="ARBA00022884"/>
    </source>
</evidence>
<evidence type="ECO:0000256" key="2">
    <source>
        <dbReference type="ARBA" id="ARBA00022730"/>
    </source>
</evidence>
<dbReference type="NCBIfam" id="TIGR03625">
    <property type="entry name" value="L3_bact"/>
    <property type="match status" value="1"/>
</dbReference>
<name>X0VHC8_9ZZZZ</name>
<dbReference type="InterPro" id="IPR019927">
    <property type="entry name" value="Ribosomal_uL3_bac/org-type"/>
</dbReference>
<protein>
    <recommendedName>
        <fullName evidence="7">50S ribosomal protein L3</fullName>
    </recommendedName>
</protein>
<proteinExistence type="inferred from homology"/>
<dbReference type="PROSITE" id="PS00474">
    <property type="entry name" value="RIBOSOMAL_L3"/>
    <property type="match status" value="1"/>
</dbReference>
<accession>X0VHC8</accession>
<dbReference type="FunFam" id="3.30.160.810:FF:000001">
    <property type="entry name" value="50S ribosomal protein L3"/>
    <property type="match status" value="1"/>
</dbReference>
<dbReference type="GO" id="GO:0022625">
    <property type="term" value="C:cytosolic large ribosomal subunit"/>
    <property type="evidence" value="ECO:0007669"/>
    <property type="project" value="TreeGrafter"/>
</dbReference>
<keyword evidence="4" id="KW-0689">Ribosomal protein</keyword>